<gene>
    <name evidence="1" type="ORF">AE233_01323</name>
</gene>
<evidence type="ECO:0008006" key="3">
    <source>
        <dbReference type="Google" id="ProtNLM"/>
    </source>
</evidence>
<dbReference type="SUPFAM" id="SSF52540">
    <property type="entry name" value="P-loop containing nucleoside triphosphate hydrolases"/>
    <property type="match status" value="1"/>
</dbReference>
<proteinExistence type="predicted"/>
<evidence type="ECO:0000313" key="2">
    <source>
        <dbReference type="Proteomes" id="UP000280270"/>
    </source>
</evidence>
<accession>A0AB37NQY5</accession>
<dbReference type="AlphaFoldDB" id="A0AB37NQY5"/>
<dbReference type="InterPro" id="IPR052922">
    <property type="entry name" value="Cytidylate_Kinase-2"/>
</dbReference>
<dbReference type="PANTHER" id="PTHR37816:SF3">
    <property type="entry name" value="MODULATES DNA TOPOLOGY"/>
    <property type="match status" value="1"/>
</dbReference>
<dbReference type="EMBL" id="QUQA01000010">
    <property type="protein sequence ID" value="RKC01067.1"/>
    <property type="molecule type" value="Genomic_DNA"/>
</dbReference>
<sequence length="178" mass="20938">MDKYNELQTVLKNKEKVLIIGPNGAGKSTFATELGKHYDFEVCHLDKLFWQENWNAVAKADFEDKVDNIMSSKKKYIIDGDYFFNLEKRLEHADLVIWIKIPLFLCVANIIKRRFKYMTNVRPDVTEGCDEKLNLSFLLYALKYNKRSGKQTKELLDNVYDKELFVIDSYKKLKSYLG</sequence>
<evidence type="ECO:0000313" key="1">
    <source>
        <dbReference type="EMBL" id="RKC01067.1"/>
    </source>
</evidence>
<organism evidence="1 2">
    <name type="scientific">Listeria monocytogenes</name>
    <dbReference type="NCBI Taxonomy" id="1639"/>
    <lineage>
        <taxon>Bacteria</taxon>
        <taxon>Bacillati</taxon>
        <taxon>Bacillota</taxon>
        <taxon>Bacilli</taxon>
        <taxon>Bacillales</taxon>
        <taxon>Listeriaceae</taxon>
        <taxon>Listeria</taxon>
    </lineage>
</organism>
<name>A0AB37NQY5_LISMN</name>
<reference evidence="1 2" key="1">
    <citation type="journal article" date="2018" name="BMC Genomics">
        <title>Genes significantly associated with lineage II food isolates of Listeria monocytogenes.</title>
        <authorList>
            <person name="Pirone-Davies C."/>
            <person name="Chen Y."/>
            <person name="Pightling A."/>
            <person name="Ryan G."/>
            <person name="Wang Y."/>
            <person name="Yao K."/>
            <person name="Hoffmann M."/>
            <person name="Allard M.W."/>
        </authorList>
    </citation>
    <scope>NUCLEOTIDE SEQUENCE [LARGE SCALE GENOMIC DNA]</scope>
    <source>
        <strain evidence="1 2">CFSAN028761</strain>
    </source>
</reference>
<protein>
    <recommendedName>
        <fullName evidence="3">AAA family ATPase</fullName>
    </recommendedName>
</protein>
<dbReference type="Proteomes" id="UP000280270">
    <property type="component" value="Unassembled WGS sequence"/>
</dbReference>
<dbReference type="PANTHER" id="PTHR37816">
    <property type="entry name" value="YALI0E33011P"/>
    <property type="match status" value="1"/>
</dbReference>
<comment type="caution">
    <text evidence="1">The sequence shown here is derived from an EMBL/GenBank/DDBJ whole genome shotgun (WGS) entry which is preliminary data.</text>
</comment>
<dbReference type="InterPro" id="IPR027417">
    <property type="entry name" value="P-loop_NTPase"/>
</dbReference>
<dbReference type="RefSeq" id="WP_120139836.1">
    <property type="nucleotide sequence ID" value="NZ_QUQA01000010.1"/>
</dbReference>
<dbReference type="Gene3D" id="3.40.50.300">
    <property type="entry name" value="P-loop containing nucleotide triphosphate hydrolases"/>
    <property type="match status" value="1"/>
</dbReference>